<dbReference type="SUPFAM" id="SSF82199">
    <property type="entry name" value="SET domain"/>
    <property type="match status" value="1"/>
</dbReference>
<proteinExistence type="predicted"/>
<dbReference type="InterPro" id="IPR001214">
    <property type="entry name" value="SET_dom"/>
</dbReference>
<dbReference type="KEGG" id="agi:FSB73_15660"/>
<dbReference type="Proteomes" id="UP000321291">
    <property type="component" value="Chromosome"/>
</dbReference>
<dbReference type="InterPro" id="IPR009207">
    <property type="entry name" value="SET7_MeTrfase"/>
</dbReference>
<protein>
    <submittedName>
        <fullName evidence="2">SET domain-containing protein</fullName>
    </submittedName>
</protein>
<dbReference type="RefSeq" id="WP_146784226.1">
    <property type="nucleotide sequence ID" value="NZ_CP042434.1"/>
</dbReference>
<dbReference type="AlphaFoldDB" id="A0A5B8VP61"/>
<dbReference type="OrthoDB" id="279507at2"/>
<dbReference type="PROSITE" id="PS50280">
    <property type="entry name" value="SET"/>
    <property type="match status" value="1"/>
</dbReference>
<organism evidence="2 3">
    <name type="scientific">Arachidicoccus ginsenosidivorans</name>
    <dbReference type="NCBI Taxonomy" id="496057"/>
    <lineage>
        <taxon>Bacteria</taxon>
        <taxon>Pseudomonadati</taxon>
        <taxon>Bacteroidota</taxon>
        <taxon>Chitinophagia</taxon>
        <taxon>Chitinophagales</taxon>
        <taxon>Chitinophagaceae</taxon>
        <taxon>Arachidicoccus</taxon>
    </lineage>
</organism>
<dbReference type="InterPro" id="IPR046341">
    <property type="entry name" value="SET_dom_sf"/>
</dbReference>
<evidence type="ECO:0000313" key="3">
    <source>
        <dbReference type="Proteomes" id="UP000321291"/>
    </source>
</evidence>
<dbReference type="Gene3D" id="2.170.270.10">
    <property type="entry name" value="SET domain"/>
    <property type="match status" value="1"/>
</dbReference>
<sequence length="131" mass="14929">MIMPYLTIALSGNKGRGVFTTQAIPKGKIIEISPVVVLSAKDRKHIEKTELFNYIFEWGKSHRKAAVALGYVSVYNHSYNSNCVYEMDFDEKTITIKTVRAIAKGEELSINYNADPTDSTEVWFHHMIKEQ</sequence>
<reference evidence="2 3" key="1">
    <citation type="journal article" date="2017" name="Int. J. Syst. Evol. Microbiol.">
        <title>Arachidicoccus ginsenosidivorans sp. nov., with ginsenoside-converting activity isolated from ginseng cultivating soil.</title>
        <authorList>
            <person name="Siddiqi M.Z."/>
            <person name="Aslam Z."/>
            <person name="Im W.T."/>
        </authorList>
    </citation>
    <scope>NUCLEOTIDE SEQUENCE [LARGE SCALE GENOMIC DNA]</scope>
    <source>
        <strain evidence="2 3">Gsoil 809</strain>
    </source>
</reference>
<name>A0A5B8VP61_9BACT</name>
<dbReference type="Pfam" id="PF00856">
    <property type="entry name" value="SET"/>
    <property type="match status" value="1"/>
</dbReference>
<dbReference type="PIRSF" id="PIRSF022536">
    <property type="entry name" value="A612L_SET"/>
    <property type="match status" value="1"/>
</dbReference>
<dbReference type="EMBL" id="CP042434">
    <property type="protein sequence ID" value="QEC72901.1"/>
    <property type="molecule type" value="Genomic_DNA"/>
</dbReference>
<evidence type="ECO:0000313" key="2">
    <source>
        <dbReference type="EMBL" id="QEC72901.1"/>
    </source>
</evidence>
<gene>
    <name evidence="2" type="ORF">FSB73_15660</name>
</gene>
<feature type="domain" description="SET" evidence="1">
    <location>
        <begin position="4"/>
        <end position="113"/>
    </location>
</feature>
<evidence type="ECO:0000259" key="1">
    <source>
        <dbReference type="PROSITE" id="PS50280"/>
    </source>
</evidence>
<dbReference type="CDD" id="cd10540">
    <property type="entry name" value="SET_SpSet7-like"/>
    <property type="match status" value="1"/>
</dbReference>
<keyword evidence="3" id="KW-1185">Reference proteome</keyword>
<accession>A0A5B8VP61</accession>
<dbReference type="GO" id="GO:0062122">
    <property type="term" value="F:histone H3K37 methyltransferase activity"/>
    <property type="evidence" value="ECO:0007669"/>
    <property type="project" value="InterPro"/>
</dbReference>
<dbReference type="SMART" id="SM00317">
    <property type="entry name" value="SET"/>
    <property type="match status" value="1"/>
</dbReference>